<evidence type="ECO:0000256" key="1">
    <source>
        <dbReference type="ARBA" id="ARBA00023015"/>
    </source>
</evidence>
<organism evidence="5 6">
    <name type="scientific">Mucilaginibacter calamicampi</name>
    <dbReference type="NCBI Taxonomy" id="1302352"/>
    <lineage>
        <taxon>Bacteria</taxon>
        <taxon>Pseudomonadati</taxon>
        <taxon>Bacteroidota</taxon>
        <taxon>Sphingobacteriia</taxon>
        <taxon>Sphingobacteriales</taxon>
        <taxon>Sphingobacteriaceae</taxon>
        <taxon>Mucilaginibacter</taxon>
    </lineage>
</organism>
<comment type="caution">
    <text evidence="5">The sequence shown here is derived from an EMBL/GenBank/DDBJ whole genome shotgun (WGS) entry which is preliminary data.</text>
</comment>
<dbReference type="EMBL" id="JBHTHU010000005">
    <property type="protein sequence ID" value="MFD0749819.1"/>
    <property type="molecule type" value="Genomic_DNA"/>
</dbReference>
<feature type="domain" description="HTH hxlR-type" evidence="4">
    <location>
        <begin position="11"/>
        <end position="109"/>
    </location>
</feature>
<accession>A0ABW2YTQ4</accession>
<sequence length="131" mass="15281">MTKQRHPEYTCSMQAALSVLSGKWKVQILTQLMDGPTRYSELHRRVSGITEKMLSQQLRELEEDKIIQRKIYPEVPPRVEYSFTELGLKLSAIFYALEKWGADFLTVNQDSIKVADESCYTFRERVMVENS</sequence>
<dbReference type="InterPro" id="IPR036388">
    <property type="entry name" value="WH-like_DNA-bd_sf"/>
</dbReference>
<keyword evidence="1" id="KW-0805">Transcription regulation</keyword>
<dbReference type="Pfam" id="PF01638">
    <property type="entry name" value="HxlR"/>
    <property type="match status" value="1"/>
</dbReference>
<keyword evidence="6" id="KW-1185">Reference proteome</keyword>
<dbReference type="PANTHER" id="PTHR33204">
    <property type="entry name" value="TRANSCRIPTIONAL REGULATOR, MARR FAMILY"/>
    <property type="match status" value="1"/>
</dbReference>
<dbReference type="CDD" id="cd00090">
    <property type="entry name" value="HTH_ARSR"/>
    <property type="match status" value="1"/>
</dbReference>
<dbReference type="InterPro" id="IPR036390">
    <property type="entry name" value="WH_DNA-bd_sf"/>
</dbReference>
<dbReference type="SUPFAM" id="SSF46785">
    <property type="entry name" value="Winged helix' DNA-binding domain"/>
    <property type="match status" value="1"/>
</dbReference>
<name>A0ABW2YTQ4_9SPHI</name>
<dbReference type="InterPro" id="IPR002577">
    <property type="entry name" value="HTH_HxlR"/>
</dbReference>
<protein>
    <submittedName>
        <fullName evidence="5">Winged helix-turn-helix transcriptional regulator</fullName>
    </submittedName>
</protein>
<keyword evidence="3" id="KW-0804">Transcription</keyword>
<evidence type="ECO:0000313" key="5">
    <source>
        <dbReference type="EMBL" id="MFD0749819.1"/>
    </source>
</evidence>
<dbReference type="Gene3D" id="1.10.10.10">
    <property type="entry name" value="Winged helix-like DNA-binding domain superfamily/Winged helix DNA-binding domain"/>
    <property type="match status" value="1"/>
</dbReference>
<evidence type="ECO:0000259" key="4">
    <source>
        <dbReference type="PROSITE" id="PS51118"/>
    </source>
</evidence>
<dbReference type="RefSeq" id="WP_377098509.1">
    <property type="nucleotide sequence ID" value="NZ_JBHTHU010000005.1"/>
</dbReference>
<evidence type="ECO:0000256" key="3">
    <source>
        <dbReference type="ARBA" id="ARBA00023163"/>
    </source>
</evidence>
<proteinExistence type="predicted"/>
<dbReference type="Proteomes" id="UP001596958">
    <property type="component" value="Unassembled WGS sequence"/>
</dbReference>
<dbReference type="PANTHER" id="PTHR33204:SF29">
    <property type="entry name" value="TRANSCRIPTIONAL REGULATOR"/>
    <property type="match status" value="1"/>
</dbReference>
<dbReference type="PROSITE" id="PS51118">
    <property type="entry name" value="HTH_HXLR"/>
    <property type="match status" value="1"/>
</dbReference>
<dbReference type="InterPro" id="IPR011991">
    <property type="entry name" value="ArsR-like_HTH"/>
</dbReference>
<reference evidence="6" key="1">
    <citation type="journal article" date="2019" name="Int. J. Syst. Evol. Microbiol.">
        <title>The Global Catalogue of Microorganisms (GCM) 10K type strain sequencing project: providing services to taxonomists for standard genome sequencing and annotation.</title>
        <authorList>
            <consortium name="The Broad Institute Genomics Platform"/>
            <consortium name="The Broad Institute Genome Sequencing Center for Infectious Disease"/>
            <person name="Wu L."/>
            <person name="Ma J."/>
        </authorList>
    </citation>
    <scope>NUCLEOTIDE SEQUENCE [LARGE SCALE GENOMIC DNA]</scope>
    <source>
        <strain evidence="6">CCUG 63418</strain>
    </source>
</reference>
<gene>
    <name evidence="5" type="ORF">ACFQZS_06675</name>
</gene>
<keyword evidence="2" id="KW-0238">DNA-binding</keyword>
<evidence type="ECO:0000256" key="2">
    <source>
        <dbReference type="ARBA" id="ARBA00023125"/>
    </source>
</evidence>
<evidence type="ECO:0000313" key="6">
    <source>
        <dbReference type="Proteomes" id="UP001596958"/>
    </source>
</evidence>